<evidence type="ECO:0000313" key="1">
    <source>
        <dbReference type="EMBL" id="OIR24419.1"/>
    </source>
</evidence>
<accession>A0A1J5TUB8</accession>
<name>A0A1J5TUB8_9GAMM</name>
<sequence length="65" mass="7638">MIKNKEVGFIYKISTIQNNRLIFLIPNPLNQTKNRSKKNKSNTHQHLKPNLRLNYCKVNKLQGGF</sequence>
<organism evidence="1 2">
    <name type="scientific">Bathymodiolus thermophilus thioautotrophic gill symbiont</name>
    <dbReference type="NCBI Taxonomy" id="2360"/>
    <lineage>
        <taxon>Bacteria</taxon>
        <taxon>Pseudomonadati</taxon>
        <taxon>Pseudomonadota</taxon>
        <taxon>Gammaproteobacteria</taxon>
        <taxon>sulfur-oxidizing symbionts</taxon>
    </lineage>
</organism>
<reference evidence="2" key="1">
    <citation type="submission" date="2016-09" db="EMBL/GenBank/DDBJ databases">
        <title>Genome Sequence of Bathymodiolus thermophilus sulfur-oxidizing gill endosymbiont.</title>
        <authorList>
            <person name="Ponnudurai R."/>
            <person name="Kleiner M."/>
            <person name="Sayavedra L."/>
            <person name="Thuermer A."/>
            <person name="Felbeck H."/>
            <person name="Schlueter R."/>
            <person name="Schweder T."/>
            <person name="Markert S."/>
        </authorList>
    </citation>
    <scope>NUCLEOTIDE SEQUENCE [LARGE SCALE GENOMIC DNA]</scope>
    <source>
        <strain evidence="2">BAT/CrabSpa'14</strain>
    </source>
</reference>
<protein>
    <submittedName>
        <fullName evidence="1">Uncharacterized protein</fullName>
    </submittedName>
</protein>
<dbReference type="EMBL" id="MIQH01000674">
    <property type="protein sequence ID" value="OIR24419.1"/>
    <property type="molecule type" value="Genomic_DNA"/>
</dbReference>
<dbReference type="AlphaFoldDB" id="A0A1J5TUB8"/>
<dbReference type="Proteomes" id="UP000182798">
    <property type="component" value="Unassembled WGS sequence"/>
</dbReference>
<comment type="caution">
    <text evidence="1">The sequence shown here is derived from an EMBL/GenBank/DDBJ whole genome shotgun (WGS) entry which is preliminary data.</text>
</comment>
<gene>
    <name evidence="1" type="ORF">BGC33_10400</name>
</gene>
<evidence type="ECO:0000313" key="2">
    <source>
        <dbReference type="Proteomes" id="UP000182798"/>
    </source>
</evidence>
<proteinExistence type="predicted"/>